<name>A0A9P6E4T1_9AGAR</name>
<keyword evidence="1" id="KW-1133">Transmembrane helix</keyword>
<comment type="caution">
    <text evidence="2">The sequence shown here is derived from an EMBL/GenBank/DDBJ whole genome shotgun (WGS) entry which is preliminary data.</text>
</comment>
<proteinExistence type="predicted"/>
<sequence length="87" mass="9884">MYIECLHHHFTNCIIIIITMIVACFLLFLQILLYLPCILSLATTSLGLSNYALVLTCTSQLLFIPFHLPFHCLSLAHRTTVPYLVFG</sequence>
<evidence type="ECO:0000256" key="1">
    <source>
        <dbReference type="SAM" id="Phobius"/>
    </source>
</evidence>
<evidence type="ECO:0000313" key="3">
    <source>
        <dbReference type="Proteomes" id="UP000807306"/>
    </source>
</evidence>
<organism evidence="2 3">
    <name type="scientific">Crepidotus variabilis</name>
    <dbReference type="NCBI Taxonomy" id="179855"/>
    <lineage>
        <taxon>Eukaryota</taxon>
        <taxon>Fungi</taxon>
        <taxon>Dikarya</taxon>
        <taxon>Basidiomycota</taxon>
        <taxon>Agaricomycotina</taxon>
        <taxon>Agaricomycetes</taxon>
        <taxon>Agaricomycetidae</taxon>
        <taxon>Agaricales</taxon>
        <taxon>Agaricineae</taxon>
        <taxon>Crepidotaceae</taxon>
        <taxon>Crepidotus</taxon>
    </lineage>
</organism>
<protein>
    <submittedName>
        <fullName evidence="2">Uncharacterized protein</fullName>
    </submittedName>
</protein>
<keyword evidence="1" id="KW-0812">Transmembrane</keyword>
<feature type="transmembrane region" description="Helical" evidence="1">
    <location>
        <begin position="12"/>
        <end position="36"/>
    </location>
</feature>
<keyword evidence="3" id="KW-1185">Reference proteome</keyword>
<accession>A0A9P6E4T1</accession>
<dbReference type="EMBL" id="MU157941">
    <property type="protein sequence ID" value="KAF9522561.1"/>
    <property type="molecule type" value="Genomic_DNA"/>
</dbReference>
<feature type="transmembrane region" description="Helical" evidence="1">
    <location>
        <begin position="48"/>
        <end position="68"/>
    </location>
</feature>
<reference evidence="2" key="1">
    <citation type="submission" date="2020-11" db="EMBL/GenBank/DDBJ databases">
        <authorList>
            <consortium name="DOE Joint Genome Institute"/>
            <person name="Ahrendt S."/>
            <person name="Riley R."/>
            <person name="Andreopoulos W."/>
            <person name="Labutti K."/>
            <person name="Pangilinan J."/>
            <person name="Ruiz-Duenas F.J."/>
            <person name="Barrasa J.M."/>
            <person name="Sanchez-Garcia M."/>
            <person name="Camarero S."/>
            <person name="Miyauchi S."/>
            <person name="Serrano A."/>
            <person name="Linde D."/>
            <person name="Babiker R."/>
            <person name="Drula E."/>
            <person name="Ayuso-Fernandez I."/>
            <person name="Pacheco R."/>
            <person name="Padilla G."/>
            <person name="Ferreira P."/>
            <person name="Barriuso J."/>
            <person name="Kellner H."/>
            <person name="Castanera R."/>
            <person name="Alfaro M."/>
            <person name="Ramirez L."/>
            <person name="Pisabarro A.G."/>
            <person name="Kuo A."/>
            <person name="Tritt A."/>
            <person name="Lipzen A."/>
            <person name="He G."/>
            <person name="Yan M."/>
            <person name="Ng V."/>
            <person name="Cullen D."/>
            <person name="Martin F."/>
            <person name="Rosso M.-N."/>
            <person name="Henrissat B."/>
            <person name="Hibbett D."/>
            <person name="Martinez A.T."/>
            <person name="Grigoriev I.V."/>
        </authorList>
    </citation>
    <scope>NUCLEOTIDE SEQUENCE</scope>
    <source>
        <strain evidence="2">CBS 506.95</strain>
    </source>
</reference>
<keyword evidence="1" id="KW-0472">Membrane</keyword>
<dbReference type="AlphaFoldDB" id="A0A9P6E4T1"/>
<evidence type="ECO:0000313" key="2">
    <source>
        <dbReference type="EMBL" id="KAF9522561.1"/>
    </source>
</evidence>
<dbReference type="Proteomes" id="UP000807306">
    <property type="component" value="Unassembled WGS sequence"/>
</dbReference>
<gene>
    <name evidence="2" type="ORF">CPB83DRAFT_96963</name>
</gene>